<dbReference type="InterPro" id="IPR045010">
    <property type="entry name" value="MDR_fam"/>
</dbReference>
<name>A0A9W8NK82_9PEZI</name>
<comment type="caution">
    <text evidence="3">The sequence shown here is derived from an EMBL/GenBank/DDBJ whole genome shotgun (WGS) entry which is preliminary data.</text>
</comment>
<dbReference type="Gene3D" id="3.90.180.10">
    <property type="entry name" value="Medium-chain alcohol dehydrogenases, catalytic domain"/>
    <property type="match status" value="1"/>
</dbReference>
<evidence type="ECO:0000256" key="1">
    <source>
        <dbReference type="ARBA" id="ARBA00023002"/>
    </source>
</evidence>
<accession>A0A9W8NK82</accession>
<evidence type="ECO:0000313" key="3">
    <source>
        <dbReference type="EMBL" id="KAJ3578211.1"/>
    </source>
</evidence>
<feature type="domain" description="Oxidoreductase N-terminal" evidence="2">
    <location>
        <begin position="6"/>
        <end position="113"/>
    </location>
</feature>
<dbReference type="InterPro" id="IPR041694">
    <property type="entry name" value="ADH_N_2"/>
</dbReference>
<keyword evidence="4" id="KW-1185">Reference proteome</keyword>
<evidence type="ECO:0000313" key="4">
    <source>
        <dbReference type="Proteomes" id="UP001148614"/>
    </source>
</evidence>
<dbReference type="SUPFAM" id="SSF51735">
    <property type="entry name" value="NAD(P)-binding Rossmann-fold domains"/>
    <property type="match status" value="1"/>
</dbReference>
<dbReference type="Proteomes" id="UP001148614">
    <property type="component" value="Unassembled WGS sequence"/>
</dbReference>
<evidence type="ECO:0000259" key="2">
    <source>
        <dbReference type="Pfam" id="PF16884"/>
    </source>
</evidence>
<protein>
    <recommendedName>
        <fullName evidence="2">Oxidoreductase N-terminal domain-containing protein</fullName>
    </recommendedName>
</protein>
<dbReference type="EMBL" id="JANPWZ010000244">
    <property type="protein sequence ID" value="KAJ3578211.1"/>
    <property type="molecule type" value="Genomic_DNA"/>
</dbReference>
<dbReference type="SUPFAM" id="SSF50129">
    <property type="entry name" value="GroES-like"/>
    <property type="match status" value="1"/>
</dbReference>
<keyword evidence="1" id="KW-0560">Oxidoreductase</keyword>
<sequence>MARENKRFVLAKRPERDFIPGETFRLEKGPAPTADDLKDGQVLVEALYLSLDPGTRAWLKHSPDSVVQMGSTMWGFTVSRVLASKNPLVKEGDIVSATSGWAEVAVVEEPNFSKAEIPKGGEITDLIGVLGACFLSLDLWLITLLSMKRKTDRTDFSSSQQGVTGVTAYLGLDKIGKPQAGETSSCPPPPAQPGRPRRSYVSQIDLFWDNVGGEILDAALPLAKQFARFVICGAISTYNNPEDAKGVYNLAYVNLKSIRMEGFTCFNYIQEWPEARRVLGEWLAEGKLKRKDTIVRGGIEKAEYAFRDLFEGKNRGKLIVEIKSPE</sequence>
<dbReference type="AlphaFoldDB" id="A0A9W8NK82"/>
<reference evidence="3" key="1">
    <citation type="submission" date="2022-07" db="EMBL/GenBank/DDBJ databases">
        <title>Genome Sequence of Xylaria arbuscula.</title>
        <authorList>
            <person name="Buettner E."/>
        </authorList>
    </citation>
    <scope>NUCLEOTIDE SEQUENCE</scope>
    <source>
        <strain evidence="3">VT107</strain>
    </source>
</reference>
<dbReference type="Gene3D" id="3.40.50.720">
    <property type="entry name" value="NAD(P)-binding Rossmann-like Domain"/>
    <property type="match status" value="1"/>
</dbReference>
<dbReference type="PANTHER" id="PTHR43205">
    <property type="entry name" value="PROSTAGLANDIN REDUCTASE"/>
    <property type="match status" value="1"/>
</dbReference>
<dbReference type="GO" id="GO:0016628">
    <property type="term" value="F:oxidoreductase activity, acting on the CH-CH group of donors, NAD or NADP as acceptor"/>
    <property type="evidence" value="ECO:0007669"/>
    <property type="project" value="InterPro"/>
</dbReference>
<gene>
    <name evidence="3" type="ORF">NPX13_g2350</name>
</gene>
<dbReference type="PANTHER" id="PTHR43205:SF42">
    <property type="entry name" value="ALCOHOL DEHYDROGENASE, ZINC-CONTAINING (AFU_ORTHOLOGUE AFUA_7G04530)"/>
    <property type="match status" value="1"/>
</dbReference>
<proteinExistence type="predicted"/>
<dbReference type="InterPro" id="IPR036291">
    <property type="entry name" value="NAD(P)-bd_dom_sf"/>
</dbReference>
<dbReference type="Pfam" id="PF16884">
    <property type="entry name" value="ADH_N_2"/>
    <property type="match status" value="1"/>
</dbReference>
<dbReference type="CDD" id="cd05288">
    <property type="entry name" value="PGDH"/>
    <property type="match status" value="1"/>
</dbReference>
<dbReference type="InterPro" id="IPR011032">
    <property type="entry name" value="GroES-like_sf"/>
</dbReference>
<organism evidence="3 4">
    <name type="scientific">Xylaria arbuscula</name>
    <dbReference type="NCBI Taxonomy" id="114810"/>
    <lineage>
        <taxon>Eukaryota</taxon>
        <taxon>Fungi</taxon>
        <taxon>Dikarya</taxon>
        <taxon>Ascomycota</taxon>
        <taxon>Pezizomycotina</taxon>
        <taxon>Sordariomycetes</taxon>
        <taxon>Xylariomycetidae</taxon>
        <taxon>Xylariales</taxon>
        <taxon>Xylariaceae</taxon>
        <taxon>Xylaria</taxon>
    </lineage>
</organism>
<dbReference type="VEuPathDB" id="FungiDB:F4678DRAFT_385625"/>